<protein>
    <recommendedName>
        <fullName evidence="4">Farnesyl diphosphate synthase</fullName>
        <ecNumber evidence="3">2.5.1.10</ecNumber>
    </recommendedName>
    <alternativeName>
        <fullName evidence="10">(2E,6E)-farnesyl diphosphate synthase</fullName>
    </alternativeName>
    <alternativeName>
        <fullName evidence="9">Geranyltranstransferase</fullName>
    </alternativeName>
</protein>
<comment type="similarity">
    <text evidence="2 12">Belongs to the FPP/GGPP synthase family.</text>
</comment>
<evidence type="ECO:0000256" key="6">
    <source>
        <dbReference type="ARBA" id="ARBA00022723"/>
    </source>
</evidence>
<accession>C0GE24</accession>
<sequence>MSWDINQAIKDVDEALERLIPAEDTFPQEIHRAVRYSVFAGGKRLRPLLTLAAAEIFGVPRLHALPAACAIEMVHTYSLIHDDLPALDDDDYRRGRLSNHKVFGDAMAILAGDSLLTLAFETLAAEATAYFAPATVVRLTEALGKAAGMSGMIGGQVVDLLSEGKQVNAATLDYIHRHKTGALFTCCIKSGAIMGGASLEEMQRLTVFAQNIGLAFQIVDDILDITGDEAALGKKTGADQNRQKATYPALYGLKQAEEKARDLLSAAEKEMEYFGDAGKSLLFLAKKLVEREK</sequence>
<dbReference type="InterPro" id="IPR053378">
    <property type="entry name" value="Prenyl_diphosphate_synthase"/>
</dbReference>
<evidence type="ECO:0000256" key="7">
    <source>
        <dbReference type="ARBA" id="ARBA00022842"/>
    </source>
</evidence>
<dbReference type="InterPro" id="IPR008949">
    <property type="entry name" value="Isoprenoid_synthase_dom_sf"/>
</dbReference>
<keyword evidence="5 12" id="KW-0808">Transferase</keyword>
<evidence type="ECO:0000256" key="10">
    <source>
        <dbReference type="ARBA" id="ARBA00032873"/>
    </source>
</evidence>
<dbReference type="GO" id="GO:0004337">
    <property type="term" value="F:(2E,6E)-farnesyl diphosphate synthase activity"/>
    <property type="evidence" value="ECO:0007669"/>
    <property type="project" value="UniProtKB-EC"/>
</dbReference>
<dbReference type="AlphaFoldDB" id="C0GE24"/>
<dbReference type="GO" id="GO:0005737">
    <property type="term" value="C:cytoplasm"/>
    <property type="evidence" value="ECO:0007669"/>
    <property type="project" value="UniProtKB-ARBA"/>
</dbReference>
<evidence type="ECO:0000313" key="13">
    <source>
        <dbReference type="EMBL" id="EEG78318.1"/>
    </source>
</evidence>
<evidence type="ECO:0000256" key="8">
    <source>
        <dbReference type="ARBA" id="ARBA00023229"/>
    </source>
</evidence>
<evidence type="ECO:0000256" key="4">
    <source>
        <dbReference type="ARBA" id="ARBA00015100"/>
    </source>
</evidence>
<evidence type="ECO:0000256" key="5">
    <source>
        <dbReference type="ARBA" id="ARBA00022679"/>
    </source>
</evidence>
<dbReference type="Pfam" id="PF00348">
    <property type="entry name" value="polyprenyl_synt"/>
    <property type="match status" value="1"/>
</dbReference>
<dbReference type="PANTHER" id="PTHR43281:SF1">
    <property type="entry name" value="FARNESYL DIPHOSPHATE SYNTHASE"/>
    <property type="match status" value="1"/>
</dbReference>
<dbReference type="EMBL" id="ACJM01000003">
    <property type="protein sequence ID" value="EEG78318.1"/>
    <property type="molecule type" value="Genomic_DNA"/>
</dbReference>
<evidence type="ECO:0000256" key="12">
    <source>
        <dbReference type="RuleBase" id="RU004466"/>
    </source>
</evidence>
<dbReference type="SFLD" id="SFLDG01017">
    <property type="entry name" value="Polyprenyl_Transferase_Like"/>
    <property type="match status" value="1"/>
</dbReference>
<evidence type="ECO:0000256" key="11">
    <source>
        <dbReference type="ARBA" id="ARBA00049399"/>
    </source>
</evidence>
<dbReference type="FunFam" id="1.10.600.10:FF:000001">
    <property type="entry name" value="Geranylgeranyl diphosphate synthase"/>
    <property type="match status" value="1"/>
</dbReference>
<comment type="caution">
    <text evidence="13">The sequence shown here is derived from an EMBL/GenBank/DDBJ whole genome shotgun (WGS) entry which is preliminary data.</text>
</comment>
<dbReference type="NCBIfam" id="NF045485">
    <property type="entry name" value="FPPsyn"/>
    <property type="match status" value="1"/>
</dbReference>
<evidence type="ECO:0000256" key="3">
    <source>
        <dbReference type="ARBA" id="ARBA00012439"/>
    </source>
</evidence>
<dbReference type="EC" id="2.5.1.10" evidence="3"/>
<dbReference type="InterPro" id="IPR000092">
    <property type="entry name" value="Polyprenyl_synt"/>
</dbReference>
<comment type="catalytic activity">
    <reaction evidence="11">
        <text>isopentenyl diphosphate + (2E)-geranyl diphosphate = (2E,6E)-farnesyl diphosphate + diphosphate</text>
        <dbReference type="Rhea" id="RHEA:19361"/>
        <dbReference type="ChEBI" id="CHEBI:33019"/>
        <dbReference type="ChEBI" id="CHEBI:58057"/>
        <dbReference type="ChEBI" id="CHEBI:128769"/>
        <dbReference type="ChEBI" id="CHEBI:175763"/>
        <dbReference type="EC" id="2.5.1.10"/>
    </reaction>
</comment>
<name>C0GE24_DETAL</name>
<dbReference type="InterPro" id="IPR033749">
    <property type="entry name" value="Polyprenyl_synt_CS"/>
</dbReference>
<keyword evidence="6" id="KW-0479">Metal-binding</keyword>
<proteinExistence type="inferred from homology"/>
<keyword evidence="8" id="KW-0414">Isoprene biosynthesis</keyword>
<keyword evidence="7" id="KW-0460">Magnesium</keyword>
<evidence type="ECO:0000313" key="14">
    <source>
        <dbReference type="Proteomes" id="UP000006443"/>
    </source>
</evidence>
<dbReference type="GO" id="GO:0016114">
    <property type="term" value="P:terpenoid biosynthetic process"/>
    <property type="evidence" value="ECO:0007669"/>
    <property type="project" value="UniProtKB-ARBA"/>
</dbReference>
<dbReference type="CDD" id="cd00685">
    <property type="entry name" value="Trans_IPPS_HT"/>
    <property type="match status" value="1"/>
</dbReference>
<dbReference type="PROSITE" id="PS00444">
    <property type="entry name" value="POLYPRENYL_SYNTHASE_2"/>
    <property type="match status" value="1"/>
</dbReference>
<dbReference type="eggNOG" id="COG0142">
    <property type="taxonomic scope" value="Bacteria"/>
</dbReference>
<keyword evidence="14" id="KW-1185">Reference proteome</keyword>
<dbReference type="Gene3D" id="1.10.600.10">
    <property type="entry name" value="Farnesyl Diphosphate Synthase"/>
    <property type="match status" value="1"/>
</dbReference>
<evidence type="ECO:0000256" key="1">
    <source>
        <dbReference type="ARBA" id="ARBA00001946"/>
    </source>
</evidence>
<comment type="cofactor">
    <cofactor evidence="1">
        <name>Mg(2+)</name>
        <dbReference type="ChEBI" id="CHEBI:18420"/>
    </cofactor>
</comment>
<evidence type="ECO:0000256" key="9">
    <source>
        <dbReference type="ARBA" id="ARBA00032380"/>
    </source>
</evidence>
<evidence type="ECO:0000256" key="2">
    <source>
        <dbReference type="ARBA" id="ARBA00006706"/>
    </source>
</evidence>
<dbReference type="SUPFAM" id="SSF48576">
    <property type="entry name" value="Terpenoid synthases"/>
    <property type="match status" value="1"/>
</dbReference>
<reference evidence="13 14" key="1">
    <citation type="submission" date="2009-02" db="EMBL/GenBank/DDBJ databases">
        <title>Sequencing of the draft genome and assembly of Dethiobacter alkaliphilus AHT 1.</title>
        <authorList>
            <consortium name="US DOE Joint Genome Institute (JGI-PGF)"/>
            <person name="Lucas S."/>
            <person name="Copeland A."/>
            <person name="Lapidus A."/>
            <person name="Glavina del Rio T."/>
            <person name="Dalin E."/>
            <person name="Tice H."/>
            <person name="Bruce D."/>
            <person name="Goodwin L."/>
            <person name="Pitluck S."/>
            <person name="Larimer F."/>
            <person name="Land M.L."/>
            <person name="Hauser L."/>
            <person name="Muyzer G."/>
        </authorList>
    </citation>
    <scope>NUCLEOTIDE SEQUENCE [LARGE SCALE GENOMIC DNA]</scope>
    <source>
        <strain evidence="13 14">AHT 1</strain>
    </source>
</reference>
<dbReference type="PANTHER" id="PTHR43281">
    <property type="entry name" value="FARNESYL DIPHOSPHATE SYNTHASE"/>
    <property type="match status" value="1"/>
</dbReference>
<dbReference type="PROSITE" id="PS00723">
    <property type="entry name" value="POLYPRENYL_SYNTHASE_1"/>
    <property type="match status" value="1"/>
</dbReference>
<gene>
    <name evidence="13" type="ORF">DealDRAFT_0733</name>
</gene>
<dbReference type="Proteomes" id="UP000006443">
    <property type="component" value="Unassembled WGS sequence"/>
</dbReference>
<dbReference type="RefSeq" id="WP_008514968.1">
    <property type="nucleotide sequence ID" value="NZ_ACJM01000003.1"/>
</dbReference>
<organism evidence="13 14">
    <name type="scientific">Dethiobacter alkaliphilus AHT 1</name>
    <dbReference type="NCBI Taxonomy" id="555088"/>
    <lineage>
        <taxon>Bacteria</taxon>
        <taxon>Bacillati</taxon>
        <taxon>Bacillota</taxon>
        <taxon>Dethiobacteria</taxon>
        <taxon>Dethiobacterales</taxon>
        <taxon>Dethiobacteraceae</taxon>
        <taxon>Dethiobacter</taxon>
    </lineage>
</organism>
<dbReference type="SFLD" id="SFLDS00005">
    <property type="entry name" value="Isoprenoid_Synthase_Type_I"/>
    <property type="match status" value="1"/>
</dbReference>
<dbReference type="STRING" id="555088.DealDRAFT_0733"/>
<dbReference type="GO" id="GO:0046872">
    <property type="term" value="F:metal ion binding"/>
    <property type="evidence" value="ECO:0007669"/>
    <property type="project" value="UniProtKB-KW"/>
</dbReference>
<dbReference type="OrthoDB" id="9805316at2"/>